<reference evidence="1" key="1">
    <citation type="journal article" date="2020" name="Nature">
        <title>Giant virus diversity and host interactions through global metagenomics.</title>
        <authorList>
            <person name="Schulz F."/>
            <person name="Roux S."/>
            <person name="Paez-Espino D."/>
            <person name="Jungbluth S."/>
            <person name="Walsh D.A."/>
            <person name="Denef V.J."/>
            <person name="McMahon K.D."/>
            <person name="Konstantinidis K.T."/>
            <person name="Eloe-Fadrosh E.A."/>
            <person name="Kyrpides N.C."/>
            <person name="Woyke T."/>
        </authorList>
    </citation>
    <scope>NUCLEOTIDE SEQUENCE</scope>
    <source>
        <strain evidence="1">GVMAG-M-3300023174-75</strain>
    </source>
</reference>
<sequence length="257" mass="30090">MSDDSLKLYYNELTEYYKLKNKYEDIKQKKITELIGNKVIDYNQKKQTLAKYRPKCINCKADGGTIFTETPELFRATCGNSTKPCSLDLSIKRKKFVEINDKLMKSSTAIINYKKSIISTKLDFLFNYIEEEKAVELFETLKVQLNESQESYNNLVNLYNSITDNEELKALIFEKTNEFESNKKQYKDALDLFKSSGEIMYLIGAIEIHKTKLSVLGKELMNLKYKSCYVEKNNEDNYILFQNTYNIEDLIIEINDK</sequence>
<proteinExistence type="predicted"/>
<organism evidence="1">
    <name type="scientific">viral metagenome</name>
    <dbReference type="NCBI Taxonomy" id="1070528"/>
    <lineage>
        <taxon>unclassified sequences</taxon>
        <taxon>metagenomes</taxon>
        <taxon>organismal metagenomes</taxon>
    </lineage>
</organism>
<protein>
    <submittedName>
        <fullName evidence="1">Uncharacterized protein</fullName>
    </submittedName>
</protein>
<name>A0A6C0DXT1_9ZZZZ</name>
<accession>A0A6C0DXT1</accession>
<dbReference type="EMBL" id="MN739686">
    <property type="protein sequence ID" value="QHT21130.1"/>
    <property type="molecule type" value="Genomic_DNA"/>
</dbReference>
<dbReference type="AlphaFoldDB" id="A0A6C0DXT1"/>
<evidence type="ECO:0000313" key="1">
    <source>
        <dbReference type="EMBL" id="QHT21130.1"/>
    </source>
</evidence>